<organism evidence="2">
    <name type="scientific">Anguilla anguilla</name>
    <name type="common">European freshwater eel</name>
    <name type="synonym">Muraena anguilla</name>
    <dbReference type="NCBI Taxonomy" id="7936"/>
    <lineage>
        <taxon>Eukaryota</taxon>
        <taxon>Metazoa</taxon>
        <taxon>Chordata</taxon>
        <taxon>Craniata</taxon>
        <taxon>Vertebrata</taxon>
        <taxon>Euteleostomi</taxon>
        <taxon>Actinopterygii</taxon>
        <taxon>Neopterygii</taxon>
        <taxon>Teleostei</taxon>
        <taxon>Anguilliformes</taxon>
        <taxon>Anguillidae</taxon>
        <taxon>Anguilla</taxon>
    </lineage>
</organism>
<keyword evidence="1" id="KW-0472">Membrane</keyword>
<feature type="transmembrane region" description="Helical" evidence="1">
    <location>
        <begin position="28"/>
        <end position="45"/>
    </location>
</feature>
<sequence>MRAASNAHLTHYHRPLHRGLLKKSGERVTYICNTFSFALLILFLANS</sequence>
<proteinExistence type="predicted"/>
<reference evidence="2" key="1">
    <citation type="submission" date="2014-11" db="EMBL/GenBank/DDBJ databases">
        <authorList>
            <person name="Amaro Gonzalez C."/>
        </authorList>
    </citation>
    <scope>NUCLEOTIDE SEQUENCE</scope>
</reference>
<evidence type="ECO:0000313" key="2">
    <source>
        <dbReference type="EMBL" id="JAH48508.1"/>
    </source>
</evidence>
<keyword evidence="1" id="KW-1133">Transmembrane helix</keyword>
<protein>
    <submittedName>
        <fullName evidence="2">Uncharacterized protein</fullName>
    </submittedName>
</protein>
<keyword evidence="1" id="KW-0812">Transmembrane</keyword>
<dbReference type="EMBL" id="GBXM01060069">
    <property type="protein sequence ID" value="JAH48508.1"/>
    <property type="molecule type" value="Transcribed_RNA"/>
</dbReference>
<dbReference type="AlphaFoldDB" id="A0A0E9T6Z5"/>
<name>A0A0E9T6Z5_ANGAN</name>
<reference evidence="2" key="2">
    <citation type="journal article" date="2015" name="Fish Shellfish Immunol.">
        <title>Early steps in the European eel (Anguilla anguilla)-Vibrio vulnificus interaction in the gills: Role of the RtxA13 toxin.</title>
        <authorList>
            <person name="Callol A."/>
            <person name="Pajuelo D."/>
            <person name="Ebbesson L."/>
            <person name="Teles M."/>
            <person name="MacKenzie S."/>
            <person name="Amaro C."/>
        </authorList>
    </citation>
    <scope>NUCLEOTIDE SEQUENCE</scope>
</reference>
<evidence type="ECO:0000256" key="1">
    <source>
        <dbReference type="SAM" id="Phobius"/>
    </source>
</evidence>
<accession>A0A0E9T6Z5</accession>